<organism evidence="1 2">
    <name type="scientific">Actinomadura vinacea</name>
    <dbReference type="NCBI Taxonomy" id="115336"/>
    <lineage>
        <taxon>Bacteria</taxon>
        <taxon>Bacillati</taxon>
        <taxon>Actinomycetota</taxon>
        <taxon>Actinomycetes</taxon>
        <taxon>Streptosporangiales</taxon>
        <taxon>Thermomonosporaceae</taxon>
        <taxon>Actinomadura</taxon>
    </lineage>
</organism>
<evidence type="ECO:0000313" key="2">
    <source>
        <dbReference type="Proteomes" id="UP001501231"/>
    </source>
</evidence>
<gene>
    <name evidence="1" type="ORF">GCM10010191_05200</name>
</gene>
<sequence length="58" mass="6281">MNGEQGPYSLLAVRVLAQVELGQPFENGAAWTHPLLSALLAPDGAFKAVRFVDAEWID</sequence>
<reference evidence="1 2" key="1">
    <citation type="journal article" date="2019" name="Int. J. Syst. Evol. Microbiol.">
        <title>The Global Catalogue of Microorganisms (GCM) 10K type strain sequencing project: providing services to taxonomists for standard genome sequencing and annotation.</title>
        <authorList>
            <consortium name="The Broad Institute Genomics Platform"/>
            <consortium name="The Broad Institute Genome Sequencing Center for Infectious Disease"/>
            <person name="Wu L."/>
            <person name="Ma J."/>
        </authorList>
    </citation>
    <scope>NUCLEOTIDE SEQUENCE [LARGE SCALE GENOMIC DNA]</scope>
    <source>
        <strain evidence="1 2">JCM 3325</strain>
    </source>
</reference>
<evidence type="ECO:0000313" key="1">
    <source>
        <dbReference type="EMBL" id="GAA2400932.1"/>
    </source>
</evidence>
<comment type="caution">
    <text evidence="1">The sequence shown here is derived from an EMBL/GenBank/DDBJ whole genome shotgun (WGS) entry which is preliminary data.</text>
</comment>
<accession>A0ABN3IEE6</accession>
<dbReference type="RefSeq" id="WP_344586691.1">
    <property type="nucleotide sequence ID" value="NZ_BAAARW010000002.1"/>
</dbReference>
<protein>
    <submittedName>
        <fullName evidence="1">Uncharacterized protein</fullName>
    </submittedName>
</protein>
<name>A0ABN3IEE6_9ACTN</name>
<dbReference type="Proteomes" id="UP001501231">
    <property type="component" value="Unassembled WGS sequence"/>
</dbReference>
<keyword evidence="2" id="KW-1185">Reference proteome</keyword>
<proteinExistence type="predicted"/>
<dbReference type="EMBL" id="BAAARW010000002">
    <property type="protein sequence ID" value="GAA2400932.1"/>
    <property type="molecule type" value="Genomic_DNA"/>
</dbReference>